<dbReference type="SUPFAM" id="SSF75304">
    <property type="entry name" value="Amidase signature (AS) enzymes"/>
    <property type="match status" value="1"/>
</dbReference>
<proteinExistence type="predicted"/>
<dbReference type="InterPro" id="IPR023631">
    <property type="entry name" value="Amidase_dom"/>
</dbReference>
<feature type="domain" description="Amidase" evidence="1">
    <location>
        <begin position="1"/>
        <end position="276"/>
    </location>
</feature>
<dbReference type="OMA" id="SEAWESH"/>
<dbReference type="InterPro" id="IPR036928">
    <property type="entry name" value="AS_sf"/>
</dbReference>
<dbReference type="Pfam" id="PF01425">
    <property type="entry name" value="Amidase"/>
    <property type="match status" value="1"/>
</dbReference>
<dbReference type="Proteomes" id="UP000014760">
    <property type="component" value="Unassembled WGS sequence"/>
</dbReference>
<dbReference type="EMBL" id="KB303706">
    <property type="protein sequence ID" value="ELU02843.1"/>
    <property type="molecule type" value="Genomic_DNA"/>
</dbReference>
<reference evidence="3" key="3">
    <citation type="submission" date="2015-06" db="UniProtKB">
        <authorList>
            <consortium name="EnsemblMetazoa"/>
        </authorList>
    </citation>
    <scope>IDENTIFICATION</scope>
</reference>
<keyword evidence="4" id="KW-1185">Reference proteome</keyword>
<dbReference type="EMBL" id="AMQN01045842">
    <property type="status" value="NOT_ANNOTATED_CDS"/>
    <property type="molecule type" value="Genomic_DNA"/>
</dbReference>
<dbReference type="STRING" id="283909.R7UGB4"/>
<dbReference type="EnsemblMetazoa" id="CapteT200596">
    <property type="protein sequence ID" value="CapteP200596"/>
    <property type="gene ID" value="CapteG200596"/>
</dbReference>
<evidence type="ECO:0000313" key="4">
    <source>
        <dbReference type="Proteomes" id="UP000014760"/>
    </source>
</evidence>
<dbReference type="InterPro" id="IPR000120">
    <property type="entry name" value="Amidase"/>
</dbReference>
<dbReference type="OrthoDB" id="421993at2759"/>
<dbReference type="HOGENOM" id="CLU_009600_7_4_1"/>
<dbReference type="Gene3D" id="3.90.1300.10">
    <property type="entry name" value="Amidase signature (AS) domain"/>
    <property type="match status" value="1"/>
</dbReference>
<protein>
    <recommendedName>
        <fullName evidence="1">Amidase domain-containing protein</fullName>
    </recommendedName>
</protein>
<gene>
    <name evidence="2" type="ORF">CAPTEDRAFT_200596</name>
</gene>
<accession>R7UGB4</accession>
<dbReference type="PANTHER" id="PTHR11895">
    <property type="entry name" value="TRANSAMIDASE"/>
    <property type="match status" value="1"/>
</dbReference>
<evidence type="ECO:0000313" key="3">
    <source>
        <dbReference type="EnsemblMetazoa" id="CapteP200596"/>
    </source>
</evidence>
<dbReference type="GO" id="GO:0003824">
    <property type="term" value="F:catalytic activity"/>
    <property type="evidence" value="ECO:0007669"/>
    <property type="project" value="InterPro"/>
</dbReference>
<dbReference type="PANTHER" id="PTHR11895:SF7">
    <property type="entry name" value="GLUTAMYL-TRNA(GLN) AMIDOTRANSFERASE SUBUNIT A, MITOCHONDRIAL"/>
    <property type="match status" value="1"/>
</dbReference>
<evidence type="ECO:0000259" key="1">
    <source>
        <dbReference type="Pfam" id="PF01425"/>
    </source>
</evidence>
<evidence type="ECO:0000313" key="2">
    <source>
        <dbReference type="EMBL" id="ELU02843.1"/>
    </source>
</evidence>
<reference evidence="2 4" key="2">
    <citation type="journal article" date="2013" name="Nature">
        <title>Insights into bilaterian evolution from three spiralian genomes.</title>
        <authorList>
            <person name="Simakov O."/>
            <person name="Marletaz F."/>
            <person name="Cho S.J."/>
            <person name="Edsinger-Gonzales E."/>
            <person name="Havlak P."/>
            <person name="Hellsten U."/>
            <person name="Kuo D.H."/>
            <person name="Larsson T."/>
            <person name="Lv J."/>
            <person name="Arendt D."/>
            <person name="Savage R."/>
            <person name="Osoegawa K."/>
            <person name="de Jong P."/>
            <person name="Grimwood J."/>
            <person name="Chapman J.A."/>
            <person name="Shapiro H."/>
            <person name="Aerts A."/>
            <person name="Otillar R.P."/>
            <person name="Terry A.Y."/>
            <person name="Boore J.L."/>
            <person name="Grigoriev I.V."/>
            <person name="Lindberg D.R."/>
            <person name="Seaver E.C."/>
            <person name="Weisblat D.A."/>
            <person name="Putnam N.H."/>
            <person name="Rokhsar D.S."/>
        </authorList>
    </citation>
    <scope>NUCLEOTIDE SEQUENCE</scope>
    <source>
        <strain evidence="2 4">I ESC-2004</strain>
    </source>
</reference>
<organism evidence="2">
    <name type="scientific">Capitella teleta</name>
    <name type="common">Polychaete worm</name>
    <dbReference type="NCBI Taxonomy" id="283909"/>
    <lineage>
        <taxon>Eukaryota</taxon>
        <taxon>Metazoa</taxon>
        <taxon>Spiralia</taxon>
        <taxon>Lophotrochozoa</taxon>
        <taxon>Annelida</taxon>
        <taxon>Polychaeta</taxon>
        <taxon>Sedentaria</taxon>
        <taxon>Scolecida</taxon>
        <taxon>Capitellidae</taxon>
        <taxon>Capitella</taxon>
    </lineage>
</organism>
<sequence length="288" mass="31477">MKPSYGLCSRYGIIAYASSLDQAGVLGASVADVASTLDVIIGHDPKDTTSYPKEVSKLTPALTQPLDRPRIAIPKDLRDRTSTDEANLVWAQAEALVKELGGELVEVSLPSLDYALPAYYIIALSEASSNLARYDGVRYGYRAEEAKDLLDLYNRSRAEGFGWEVKRRIMMGTFSLSSGYYDQYFNRALKVRRIIAEEFQAVFNKADVLLMPTAPSGAFEIGAHNNDPVKMYLEDVYTVPINLAGLPALSLPVAKDSRDMPLGLQVVGPHLGDAKVTQVAAAIERLLS</sequence>
<reference evidence="4" key="1">
    <citation type="submission" date="2012-12" db="EMBL/GenBank/DDBJ databases">
        <authorList>
            <person name="Hellsten U."/>
            <person name="Grimwood J."/>
            <person name="Chapman J.A."/>
            <person name="Shapiro H."/>
            <person name="Aerts A."/>
            <person name="Otillar R.P."/>
            <person name="Terry A.Y."/>
            <person name="Boore J.L."/>
            <person name="Simakov O."/>
            <person name="Marletaz F."/>
            <person name="Cho S.-J."/>
            <person name="Edsinger-Gonzales E."/>
            <person name="Havlak P."/>
            <person name="Kuo D.-H."/>
            <person name="Larsson T."/>
            <person name="Lv J."/>
            <person name="Arendt D."/>
            <person name="Savage R."/>
            <person name="Osoegawa K."/>
            <person name="de Jong P."/>
            <person name="Lindberg D.R."/>
            <person name="Seaver E.C."/>
            <person name="Weisblat D.A."/>
            <person name="Putnam N.H."/>
            <person name="Grigoriev I.V."/>
            <person name="Rokhsar D.S."/>
        </authorList>
    </citation>
    <scope>NUCLEOTIDE SEQUENCE</scope>
    <source>
        <strain evidence="4">I ESC-2004</strain>
    </source>
</reference>
<dbReference type="AlphaFoldDB" id="R7UGB4"/>
<name>R7UGB4_CAPTE</name>